<dbReference type="AlphaFoldDB" id="A0A839HMI9"/>
<evidence type="ECO:0000313" key="3">
    <source>
        <dbReference type="EMBL" id="MBB1163236.1"/>
    </source>
</evidence>
<sequence>MTVEIRTQAIAPERQTFAHLARRFGNKPSSRYQEATYDLQSTENRHYKPLWDPEHDIYDPRRTAVTMGDWYALKDPRHYYYASYTAARAKAQEALDAQMQFADQRGLLRELPAEAREAIVFSLVPLRHYEWGANTNCCHVAAYSWGAAISQAAMMATMDRLGMAQHLSRIGLLTDGGSGTSLAAAKTHWVDHPAWQGMRRAMETMFVTRDWFELLVAQALVADALVYPLAYGHFDRWMGRRHGPALPALLDFLVRWQDESARWVDAVVKTAAADKADNRRLLAAWAAHWRAVWREALQPWAEAAMPGEGPAALAAVDDLLGQRLARLGLAD</sequence>
<keyword evidence="2" id="KW-0503">Monooxygenase</keyword>
<keyword evidence="4" id="KW-1185">Reference proteome</keyword>
<dbReference type="RefSeq" id="WP_182665965.1">
    <property type="nucleotide sequence ID" value="NZ_JACIVI010000007.1"/>
</dbReference>
<dbReference type="InterPro" id="IPR012348">
    <property type="entry name" value="RNR-like"/>
</dbReference>
<dbReference type="Proteomes" id="UP000586093">
    <property type="component" value="Unassembled WGS sequence"/>
</dbReference>
<evidence type="ECO:0000256" key="1">
    <source>
        <dbReference type="ARBA" id="ARBA00023002"/>
    </source>
</evidence>
<accession>A0A839HMI9</accession>
<proteinExistence type="predicted"/>
<dbReference type="SUPFAM" id="SSF47240">
    <property type="entry name" value="Ferritin-like"/>
    <property type="match status" value="1"/>
</dbReference>
<organism evidence="3 4">
    <name type="scientific">Aquariibacter albus</name>
    <dbReference type="NCBI Taxonomy" id="2759899"/>
    <lineage>
        <taxon>Bacteria</taxon>
        <taxon>Pseudomonadati</taxon>
        <taxon>Pseudomonadota</taxon>
        <taxon>Betaproteobacteria</taxon>
        <taxon>Burkholderiales</taxon>
        <taxon>Sphaerotilaceae</taxon>
        <taxon>Aquariibacter</taxon>
    </lineage>
</organism>
<dbReference type="EMBL" id="JACIVI010000007">
    <property type="protein sequence ID" value="MBB1163236.1"/>
    <property type="molecule type" value="Genomic_DNA"/>
</dbReference>
<dbReference type="Gene3D" id="1.10.620.20">
    <property type="entry name" value="Ribonucleotide Reductase, subunit A"/>
    <property type="match status" value="1"/>
</dbReference>
<evidence type="ECO:0000256" key="2">
    <source>
        <dbReference type="ARBA" id="ARBA00023033"/>
    </source>
</evidence>
<dbReference type="GO" id="GO:0016709">
    <property type="term" value="F:oxidoreductase activity, acting on paired donors, with incorporation or reduction of molecular oxygen, NAD(P)H as one donor, and incorporation of one atom of oxygen"/>
    <property type="evidence" value="ECO:0007669"/>
    <property type="project" value="InterPro"/>
</dbReference>
<dbReference type="CDD" id="cd01058">
    <property type="entry name" value="AAMH_B"/>
    <property type="match status" value="1"/>
</dbReference>
<reference evidence="3 4" key="1">
    <citation type="submission" date="2020-08" db="EMBL/GenBank/DDBJ databases">
        <title>Aquariorum lacteus gen. nov., sp. nov., a new member of the family Comamonadaceae, isolated from freshwater aquarium.</title>
        <authorList>
            <person name="Chun S.-J."/>
        </authorList>
    </citation>
    <scope>NUCLEOTIDE SEQUENCE [LARGE SCALE GENOMIC DNA]</scope>
    <source>
        <strain evidence="3 4">SJAQ100</strain>
    </source>
</reference>
<dbReference type="Pfam" id="PF02332">
    <property type="entry name" value="Phenol_Hydrox"/>
    <property type="match status" value="1"/>
</dbReference>
<keyword evidence="1" id="KW-0560">Oxidoreductase</keyword>
<dbReference type="InterPro" id="IPR003430">
    <property type="entry name" value="Phenol_Hydrox"/>
</dbReference>
<protein>
    <submittedName>
        <fullName evidence="3">Phenol hydroxylase</fullName>
    </submittedName>
</protein>
<dbReference type="PIRSF" id="PIRSF000040">
    <property type="entry name" value="MMOH_comp"/>
    <property type="match status" value="1"/>
</dbReference>
<gene>
    <name evidence="3" type="ORF">H4F90_14780</name>
</gene>
<dbReference type="InterPro" id="IPR012078">
    <property type="entry name" value="MP_mOase_hydro"/>
</dbReference>
<name>A0A839HMI9_9BURK</name>
<dbReference type="InterPro" id="IPR009078">
    <property type="entry name" value="Ferritin-like_SF"/>
</dbReference>
<evidence type="ECO:0000313" key="4">
    <source>
        <dbReference type="Proteomes" id="UP000586093"/>
    </source>
</evidence>
<comment type="caution">
    <text evidence="3">The sequence shown here is derived from an EMBL/GenBank/DDBJ whole genome shotgun (WGS) entry which is preliminary data.</text>
</comment>